<dbReference type="Proteomes" id="UP001163321">
    <property type="component" value="Chromosome 12"/>
</dbReference>
<protein>
    <submittedName>
        <fullName evidence="1">Uncharacterized protein</fullName>
    </submittedName>
</protein>
<name>A0ACC0WJM5_9STRA</name>
<reference evidence="1 2" key="1">
    <citation type="journal article" date="2022" name="bioRxiv">
        <title>The genome of the oomycete Peronosclerospora sorghi, a cosmopolitan pathogen of maize and sorghum, is inflated with dispersed pseudogenes.</title>
        <authorList>
            <person name="Fletcher K."/>
            <person name="Martin F."/>
            <person name="Isakeit T."/>
            <person name="Cavanaugh K."/>
            <person name="Magill C."/>
            <person name="Michelmore R."/>
        </authorList>
    </citation>
    <scope>NUCLEOTIDE SEQUENCE [LARGE SCALE GENOMIC DNA]</scope>
    <source>
        <strain evidence="1">P6</strain>
    </source>
</reference>
<gene>
    <name evidence="1" type="ORF">PsorP6_011528</name>
</gene>
<dbReference type="EMBL" id="CM047591">
    <property type="protein sequence ID" value="KAI9918226.1"/>
    <property type="molecule type" value="Genomic_DNA"/>
</dbReference>
<sequence>MSTISSSRLKRLERRINVMDFHHFLYIYATVVVVDAFPPVRNYSTTNATKMTGKLRESTKNSHYESVCCEKRASDTLLCSGHTRRNTNSPKRVTLHCKPRQELNAVEPTYHTFEWHDLCRSKCSEWLCGSMKFRQTRKCPRYGGLRSINRLRA</sequence>
<comment type="caution">
    <text evidence="1">The sequence shown here is derived from an EMBL/GenBank/DDBJ whole genome shotgun (WGS) entry which is preliminary data.</text>
</comment>
<evidence type="ECO:0000313" key="2">
    <source>
        <dbReference type="Proteomes" id="UP001163321"/>
    </source>
</evidence>
<proteinExistence type="predicted"/>
<keyword evidence="2" id="KW-1185">Reference proteome</keyword>
<organism evidence="1 2">
    <name type="scientific">Peronosclerospora sorghi</name>
    <dbReference type="NCBI Taxonomy" id="230839"/>
    <lineage>
        <taxon>Eukaryota</taxon>
        <taxon>Sar</taxon>
        <taxon>Stramenopiles</taxon>
        <taxon>Oomycota</taxon>
        <taxon>Peronosporomycetes</taxon>
        <taxon>Peronosporales</taxon>
        <taxon>Peronosporaceae</taxon>
        <taxon>Peronosclerospora</taxon>
    </lineage>
</organism>
<accession>A0ACC0WJM5</accession>
<evidence type="ECO:0000313" key="1">
    <source>
        <dbReference type="EMBL" id="KAI9918226.1"/>
    </source>
</evidence>